<name>A0A840YTW9_9SPHN</name>
<dbReference type="RefSeq" id="WP_221239631.1">
    <property type="nucleotide sequence ID" value="NZ_JACIJF010000050.1"/>
</dbReference>
<gene>
    <name evidence="1" type="ORF">FHT02_004397</name>
</gene>
<protein>
    <submittedName>
        <fullName evidence="1">Uncharacterized protein</fullName>
    </submittedName>
</protein>
<accession>A0A840YTW9</accession>
<evidence type="ECO:0000313" key="1">
    <source>
        <dbReference type="EMBL" id="MBB5713134.1"/>
    </source>
</evidence>
<sequence>MIIAQPVVGRTIGAVKLDRDVLIRHQLHTLQRATNAVTASIKKPIHNVKQHAGARPAYRCVSSGSLVFIIWTWW</sequence>
<keyword evidence="2" id="KW-1185">Reference proteome</keyword>
<comment type="caution">
    <text evidence="1">The sequence shown here is derived from an EMBL/GenBank/DDBJ whole genome shotgun (WGS) entry which is preliminary data.</text>
</comment>
<dbReference type="AlphaFoldDB" id="A0A840YTW9"/>
<organism evidence="1 2">
    <name type="scientific">Sphingomonas xinjiangensis</name>
    <dbReference type="NCBI Taxonomy" id="643568"/>
    <lineage>
        <taxon>Bacteria</taxon>
        <taxon>Pseudomonadati</taxon>
        <taxon>Pseudomonadota</taxon>
        <taxon>Alphaproteobacteria</taxon>
        <taxon>Sphingomonadales</taxon>
        <taxon>Sphingomonadaceae</taxon>
        <taxon>Sphingomonas</taxon>
    </lineage>
</organism>
<evidence type="ECO:0000313" key="2">
    <source>
        <dbReference type="Proteomes" id="UP000527143"/>
    </source>
</evidence>
<reference evidence="1 2" key="1">
    <citation type="submission" date="2020-08" db="EMBL/GenBank/DDBJ databases">
        <title>Genomic Encyclopedia of Type Strains, Phase IV (KMG-IV): sequencing the most valuable type-strain genomes for metagenomic binning, comparative biology and taxonomic classification.</title>
        <authorList>
            <person name="Goeker M."/>
        </authorList>
    </citation>
    <scope>NUCLEOTIDE SEQUENCE [LARGE SCALE GENOMIC DNA]</scope>
    <source>
        <strain evidence="1 2">DSM 26736</strain>
    </source>
</reference>
<proteinExistence type="predicted"/>
<dbReference type="EMBL" id="JACIJF010000050">
    <property type="protein sequence ID" value="MBB5713134.1"/>
    <property type="molecule type" value="Genomic_DNA"/>
</dbReference>
<dbReference type="Proteomes" id="UP000527143">
    <property type="component" value="Unassembled WGS sequence"/>
</dbReference>